<dbReference type="AlphaFoldDB" id="A0A3E0VF98"/>
<dbReference type="Gene3D" id="3.40.50.2300">
    <property type="match status" value="1"/>
</dbReference>
<dbReference type="Pfam" id="PF01451">
    <property type="entry name" value="LMWPc"/>
    <property type="match status" value="1"/>
</dbReference>
<dbReference type="SMART" id="SM00226">
    <property type="entry name" value="LMWPc"/>
    <property type="match status" value="1"/>
</dbReference>
<proteinExistence type="predicted"/>
<accession>A0A3E0VF98</accession>
<evidence type="ECO:0000313" key="2">
    <source>
        <dbReference type="EMBL" id="RFA08325.1"/>
    </source>
</evidence>
<evidence type="ECO:0000313" key="3">
    <source>
        <dbReference type="Proteomes" id="UP000256486"/>
    </source>
</evidence>
<dbReference type="Proteomes" id="UP000256486">
    <property type="component" value="Unassembled WGS sequence"/>
</dbReference>
<dbReference type="EMBL" id="NBWZ01000001">
    <property type="protein sequence ID" value="RFA08325.1"/>
    <property type="molecule type" value="Genomic_DNA"/>
</dbReference>
<dbReference type="PANTHER" id="PTHR11717">
    <property type="entry name" value="LOW MOLECULAR WEIGHT PROTEIN TYROSINE PHOSPHATASE"/>
    <property type="match status" value="1"/>
</dbReference>
<keyword evidence="3" id="KW-1185">Reference proteome</keyword>
<dbReference type="SUPFAM" id="SSF52788">
    <property type="entry name" value="Phosphotyrosine protein phosphatases I"/>
    <property type="match status" value="1"/>
</dbReference>
<dbReference type="InterPro" id="IPR050438">
    <property type="entry name" value="LMW_PTPase"/>
</dbReference>
<dbReference type="InterPro" id="IPR023485">
    <property type="entry name" value="Ptyr_pPase"/>
</dbReference>
<organism evidence="2 3">
    <name type="scientific">Subtercola boreus</name>
    <dbReference type="NCBI Taxonomy" id="120213"/>
    <lineage>
        <taxon>Bacteria</taxon>
        <taxon>Bacillati</taxon>
        <taxon>Actinomycetota</taxon>
        <taxon>Actinomycetes</taxon>
        <taxon>Micrococcales</taxon>
        <taxon>Microbacteriaceae</taxon>
        <taxon>Subtercola</taxon>
    </lineage>
</organism>
<evidence type="ECO:0000259" key="1">
    <source>
        <dbReference type="SMART" id="SM00226"/>
    </source>
</evidence>
<sequence length="191" mass="20509">MTVCSGNICRSPLAEGLLRKGLSGVEGITVSSAGTIAGEGDPVTEQTLEIGREFGVDLGGHRARYLLEPMVTDADLLFAMSRSHRRAIVELVPRKVSTTFTLREFARLADAVPDAEFTRAATGHEFLADRLRAVVRVVAGMRGQVDQPADPTDDDVVDPYRRSGETYRLSASQLVPAVDTVIRVLTLGASA</sequence>
<dbReference type="InterPro" id="IPR036196">
    <property type="entry name" value="Ptyr_pPase_sf"/>
</dbReference>
<protein>
    <recommendedName>
        <fullName evidence="1">Phosphotyrosine protein phosphatase I domain-containing protein</fullName>
    </recommendedName>
</protein>
<name>A0A3E0VF98_9MICO</name>
<dbReference type="GO" id="GO:0004725">
    <property type="term" value="F:protein tyrosine phosphatase activity"/>
    <property type="evidence" value="ECO:0007669"/>
    <property type="project" value="TreeGrafter"/>
</dbReference>
<reference evidence="2 3" key="1">
    <citation type="submission" date="2017-04" db="EMBL/GenBank/DDBJ databases">
        <title>Comparative genome analysis of Subtercola boreus.</title>
        <authorList>
            <person name="Cho Y.-J."/>
            <person name="Cho A."/>
            <person name="Kim O.-S."/>
            <person name="Lee J.-I."/>
        </authorList>
    </citation>
    <scope>NUCLEOTIDE SEQUENCE [LARGE SCALE GENOMIC DNA]</scope>
    <source>
        <strain evidence="2 3">K300</strain>
    </source>
</reference>
<feature type="domain" description="Phosphotyrosine protein phosphatase I" evidence="1">
    <location>
        <begin position="1"/>
        <end position="130"/>
    </location>
</feature>
<dbReference type="RefSeq" id="WP_116413735.1">
    <property type="nucleotide sequence ID" value="NZ_NBWZ01000001.1"/>
</dbReference>
<dbReference type="PANTHER" id="PTHR11717:SF31">
    <property type="entry name" value="LOW MOLECULAR WEIGHT PROTEIN-TYROSINE-PHOSPHATASE ETP-RELATED"/>
    <property type="match status" value="1"/>
</dbReference>
<comment type="caution">
    <text evidence="2">The sequence shown here is derived from an EMBL/GenBank/DDBJ whole genome shotgun (WGS) entry which is preliminary data.</text>
</comment>
<dbReference type="OrthoDB" id="9784339at2"/>
<gene>
    <name evidence="2" type="ORF">B7R54_03115</name>
</gene>